<organism evidence="3 4">
    <name type="scientific">Caulochytrium protostelioides</name>
    <dbReference type="NCBI Taxonomy" id="1555241"/>
    <lineage>
        <taxon>Eukaryota</taxon>
        <taxon>Fungi</taxon>
        <taxon>Fungi incertae sedis</taxon>
        <taxon>Chytridiomycota</taxon>
        <taxon>Chytridiomycota incertae sedis</taxon>
        <taxon>Chytridiomycetes</taxon>
        <taxon>Caulochytriales</taxon>
        <taxon>Caulochytriaceae</taxon>
        <taxon>Caulochytrium</taxon>
    </lineage>
</organism>
<dbReference type="AlphaFoldDB" id="A0A4P9X9U9"/>
<evidence type="ECO:0000313" key="4">
    <source>
        <dbReference type="Proteomes" id="UP000274922"/>
    </source>
</evidence>
<dbReference type="EMBL" id="ML014152">
    <property type="protein sequence ID" value="RKP02085.1"/>
    <property type="molecule type" value="Genomic_DNA"/>
</dbReference>
<evidence type="ECO:0000259" key="2">
    <source>
        <dbReference type="Pfam" id="PF25789"/>
    </source>
</evidence>
<feature type="region of interest" description="Disordered" evidence="1">
    <location>
        <begin position="1"/>
        <end position="41"/>
    </location>
</feature>
<dbReference type="InterPro" id="IPR007244">
    <property type="entry name" value="Naa35_N"/>
</dbReference>
<evidence type="ECO:0000256" key="1">
    <source>
        <dbReference type="SAM" id="MobiDB-lite"/>
    </source>
</evidence>
<feature type="domain" description="NAA35-like TPR repeats" evidence="2">
    <location>
        <begin position="453"/>
        <end position="647"/>
    </location>
</feature>
<dbReference type="Proteomes" id="UP000274922">
    <property type="component" value="Unassembled WGS sequence"/>
</dbReference>
<dbReference type="GO" id="GO:0031417">
    <property type="term" value="C:NatC complex"/>
    <property type="evidence" value="ECO:0007669"/>
    <property type="project" value="InterPro"/>
</dbReference>
<keyword evidence="4" id="KW-1185">Reference proteome</keyword>
<evidence type="ECO:0000313" key="3">
    <source>
        <dbReference type="EMBL" id="RKP02085.1"/>
    </source>
</evidence>
<name>A0A4P9X9U9_9FUNG</name>
<dbReference type="STRING" id="1555241.A0A4P9X9U9"/>
<proteinExistence type="predicted"/>
<protein>
    <recommendedName>
        <fullName evidence="2">NAA35-like TPR repeats domain-containing protein</fullName>
    </recommendedName>
</protein>
<feature type="compositionally biased region" description="Pro residues" evidence="1">
    <location>
        <begin position="19"/>
        <end position="35"/>
    </location>
</feature>
<dbReference type="InterPro" id="IPR057982">
    <property type="entry name" value="TPR_NAA35"/>
</dbReference>
<reference evidence="4" key="1">
    <citation type="journal article" date="2018" name="Nat. Microbiol.">
        <title>Leveraging single-cell genomics to expand the fungal tree of life.</title>
        <authorList>
            <person name="Ahrendt S.R."/>
            <person name="Quandt C.A."/>
            <person name="Ciobanu D."/>
            <person name="Clum A."/>
            <person name="Salamov A."/>
            <person name="Andreopoulos B."/>
            <person name="Cheng J.F."/>
            <person name="Woyke T."/>
            <person name="Pelin A."/>
            <person name="Henrissat B."/>
            <person name="Reynolds N.K."/>
            <person name="Benny G.L."/>
            <person name="Smith M.E."/>
            <person name="James T.Y."/>
            <person name="Grigoriev I.V."/>
        </authorList>
    </citation>
    <scope>NUCLEOTIDE SEQUENCE [LARGE SCALE GENOMIC DNA]</scope>
    <source>
        <strain evidence="4">ATCC 52028</strain>
    </source>
</reference>
<gene>
    <name evidence="3" type="ORF">CXG81DRAFT_25241</name>
</gene>
<dbReference type="PANTHER" id="PTHR21373">
    <property type="entry name" value="GLUCOSE REPRESSIBLE PROTEIN MAK10"/>
    <property type="match status" value="1"/>
</dbReference>
<dbReference type="PANTHER" id="PTHR21373:SF0">
    <property type="entry name" value="N-ALPHA-ACETYLTRANSFERASE 35, NATC AUXILIARY SUBUNIT"/>
    <property type="match status" value="1"/>
</dbReference>
<dbReference type="Pfam" id="PF25789">
    <property type="entry name" value="TPR_NAA35"/>
    <property type="match status" value="1"/>
</dbReference>
<sequence length="789" mass="85116">MDGASTPSLALEGQAVLPPVRPPPPPPSDHAPPSHPAQDPADLTDVLHAACRALPMNAILRADSAPLTYTMNAVALMDPNVDTGMRLEAADAAALAATAPDDPTYADIAWQPLAAVCDVLAAQLDHYIVGVSMLQTVHASPLTASPLTLGNDLLRSVVMAVLQCTDHVRRQCAMATTFKLEEFDTECGGLPMGDEVACEELLQELGYFVALLSRSDLLDGDGGASPERRWQIRPAYAPFLPSAHGLPADRAAATALLRHIATWLRFWHAWLQSLAAMRQDAWSPLLTQIRAARAAYRECRRHADRHVAPAVREAVASWFVPYRHVKRFTPGMSAHPARLRETARAMAAGADDRWHAMLARIEAIAAYLKALDDAVGAADLLSEVRGLQHLLTWLPRRGPLTKLEGALLESFLRPYCYSMAQLMEAVAVDYLPWLDPVRSADPDGPAATWLPHLVRRVAPLFYDYCKVWCFNAPRRRRRLIRLLTDLLDAHDPVLMATAPGSFRDFMAVWKTRIVLDILELGIACELYIPHELPTVFAYHAHYYTELHRLLLAAASRSGFGQVVFLHERGGAHGSGGGGTAPVGEALATWHGILAATKAALYHALHLAADVLHACGLTDAPPTPVAVPDAVYHAQRFGLFHRLAEPPPPPAALAVRGVAAPDAIAVAADAVAAAETARRGLARLIEQRHAATAPSRPPMATSAIEGIVGVQGHGDDVVRASEQEILDAVDAVIGENVVSMARLHAAVGRLPWDAGAAAVRGAARAWVWQDPTPALVYWQLRSDPATPTLP</sequence>
<accession>A0A4P9X9U9</accession>